<dbReference type="SUPFAM" id="SSF47565">
    <property type="entry name" value="Insect pheromone/odorant-binding proteins"/>
    <property type="match status" value="1"/>
</dbReference>
<dbReference type="EMBL" id="HBUF01408598">
    <property type="protein sequence ID" value="CAG6738593.1"/>
    <property type="molecule type" value="Transcribed_RNA"/>
</dbReference>
<dbReference type="Gene3D" id="1.10.238.20">
    <property type="entry name" value="Pheromone/general odorant binding protein domain"/>
    <property type="match status" value="1"/>
</dbReference>
<organism evidence="2">
    <name type="scientific">Cacopsylla melanoneura</name>
    <dbReference type="NCBI Taxonomy" id="428564"/>
    <lineage>
        <taxon>Eukaryota</taxon>
        <taxon>Metazoa</taxon>
        <taxon>Ecdysozoa</taxon>
        <taxon>Arthropoda</taxon>
        <taxon>Hexapoda</taxon>
        <taxon>Insecta</taxon>
        <taxon>Pterygota</taxon>
        <taxon>Neoptera</taxon>
        <taxon>Paraneoptera</taxon>
        <taxon>Hemiptera</taxon>
        <taxon>Sternorrhyncha</taxon>
        <taxon>Psylloidea</taxon>
        <taxon>Psyllidae</taxon>
        <taxon>Psyllinae</taxon>
        <taxon>Cacopsylla</taxon>
    </lineage>
</organism>
<reference evidence="2" key="1">
    <citation type="submission" date="2021-05" db="EMBL/GenBank/DDBJ databases">
        <authorList>
            <person name="Alioto T."/>
            <person name="Alioto T."/>
            <person name="Gomez Garrido J."/>
        </authorList>
    </citation>
    <scope>NUCLEOTIDE SEQUENCE</scope>
</reference>
<dbReference type="Pfam" id="PF01395">
    <property type="entry name" value="PBP_GOBP"/>
    <property type="match status" value="1"/>
</dbReference>
<dbReference type="EMBL" id="HBUF01067868">
    <property type="protein sequence ID" value="CAG6628347.1"/>
    <property type="molecule type" value="Transcribed_RNA"/>
</dbReference>
<dbReference type="EMBL" id="HBUF01585909">
    <property type="protein sequence ID" value="CAG6771779.1"/>
    <property type="molecule type" value="Transcribed_RNA"/>
</dbReference>
<sequence>MAFKFVVFAALCTAFVQADSESPLARKLTSFVDKCKADLSSPPEAVALVRSKAVPTDEKQRCLLECVYKSMDIIKDNKFDANAAKALAKERFEGNQLSKAEHAIETCEKELVAVDSSAETCALGKIVRACFTKNADESLPNLLAP</sequence>
<dbReference type="EMBL" id="HBUF01236057">
    <property type="protein sequence ID" value="CAG6675273.1"/>
    <property type="molecule type" value="Transcribed_RNA"/>
</dbReference>
<evidence type="ECO:0000313" key="2">
    <source>
        <dbReference type="EMBL" id="CAG6738593.1"/>
    </source>
</evidence>
<name>A0A8D8Z0J4_9HEMI</name>
<dbReference type="CDD" id="cd23992">
    <property type="entry name" value="PBP_GOBP"/>
    <property type="match status" value="1"/>
</dbReference>
<feature type="signal peptide" evidence="1">
    <location>
        <begin position="1"/>
        <end position="18"/>
    </location>
</feature>
<dbReference type="EMBL" id="HBUF01067869">
    <property type="protein sequence ID" value="CAG6628348.1"/>
    <property type="molecule type" value="Transcribed_RNA"/>
</dbReference>
<dbReference type="GO" id="GO:0005549">
    <property type="term" value="F:odorant binding"/>
    <property type="evidence" value="ECO:0007669"/>
    <property type="project" value="InterPro"/>
</dbReference>
<dbReference type="AlphaFoldDB" id="A0A8D8Z0J4"/>
<evidence type="ECO:0008006" key="3">
    <source>
        <dbReference type="Google" id="ProtNLM"/>
    </source>
</evidence>
<dbReference type="EMBL" id="HBUF01408596">
    <property type="protein sequence ID" value="CAG6738591.1"/>
    <property type="molecule type" value="Transcribed_RNA"/>
</dbReference>
<dbReference type="EMBL" id="HBUF01236056">
    <property type="protein sequence ID" value="CAG6675272.1"/>
    <property type="molecule type" value="Transcribed_RNA"/>
</dbReference>
<dbReference type="EMBL" id="HBUF01236055">
    <property type="protein sequence ID" value="CAG6675271.1"/>
    <property type="molecule type" value="Transcribed_RNA"/>
</dbReference>
<feature type="chain" id="PRO_5036262659" description="Odorant-binding protein" evidence="1">
    <location>
        <begin position="19"/>
        <end position="145"/>
    </location>
</feature>
<dbReference type="EMBL" id="HBUF01408597">
    <property type="protein sequence ID" value="CAG6738592.1"/>
    <property type="molecule type" value="Transcribed_RNA"/>
</dbReference>
<dbReference type="SMART" id="SM00708">
    <property type="entry name" value="PhBP"/>
    <property type="match status" value="1"/>
</dbReference>
<evidence type="ECO:0000256" key="1">
    <source>
        <dbReference type="SAM" id="SignalP"/>
    </source>
</evidence>
<proteinExistence type="predicted"/>
<dbReference type="InterPro" id="IPR036728">
    <property type="entry name" value="PBP_GOBP_sf"/>
</dbReference>
<keyword evidence="1" id="KW-0732">Signal</keyword>
<dbReference type="InterPro" id="IPR006170">
    <property type="entry name" value="PBP/GOBP"/>
</dbReference>
<dbReference type="EMBL" id="HBUF01585910">
    <property type="protein sequence ID" value="CAG6771780.1"/>
    <property type="molecule type" value="Transcribed_RNA"/>
</dbReference>
<protein>
    <recommendedName>
        <fullName evidence="3">Odorant-binding protein</fullName>
    </recommendedName>
</protein>
<accession>A0A8D8Z0J4</accession>
<dbReference type="EMBL" id="HBUF01585911">
    <property type="protein sequence ID" value="CAG6771781.1"/>
    <property type="molecule type" value="Transcribed_RNA"/>
</dbReference>